<accession>A0A7J7LZX8</accession>
<dbReference type="Pfam" id="PF26138">
    <property type="entry name" value="DUF8040"/>
    <property type="match status" value="1"/>
</dbReference>
<evidence type="ECO:0000313" key="2">
    <source>
        <dbReference type="EMBL" id="KAF6148191.1"/>
    </source>
</evidence>
<dbReference type="EMBL" id="JACGCM010001854">
    <property type="protein sequence ID" value="KAF6148191.1"/>
    <property type="molecule type" value="Genomic_DNA"/>
</dbReference>
<name>A0A7J7LZX8_9MAGN</name>
<organism evidence="2 3">
    <name type="scientific">Kingdonia uniflora</name>
    <dbReference type="NCBI Taxonomy" id="39325"/>
    <lineage>
        <taxon>Eukaryota</taxon>
        <taxon>Viridiplantae</taxon>
        <taxon>Streptophyta</taxon>
        <taxon>Embryophyta</taxon>
        <taxon>Tracheophyta</taxon>
        <taxon>Spermatophyta</taxon>
        <taxon>Magnoliopsida</taxon>
        <taxon>Ranunculales</taxon>
        <taxon>Circaeasteraceae</taxon>
        <taxon>Kingdonia</taxon>
    </lineage>
</organism>
<dbReference type="Proteomes" id="UP000541444">
    <property type="component" value="Unassembled WGS sequence"/>
</dbReference>
<comment type="caution">
    <text evidence="2">The sequence shown here is derived from an EMBL/GenBank/DDBJ whole genome shotgun (WGS) entry which is preliminary data.</text>
</comment>
<evidence type="ECO:0000313" key="3">
    <source>
        <dbReference type="Proteomes" id="UP000541444"/>
    </source>
</evidence>
<keyword evidence="3" id="KW-1185">Reference proteome</keyword>
<evidence type="ECO:0000259" key="1">
    <source>
        <dbReference type="Pfam" id="PF26138"/>
    </source>
</evidence>
<sequence>MYNMTRMDPASFRSLVAHFKDTGLLKDSKHIDVKEKLAIFLHIIAHNMRNRTVNNRFQHSAAITSKVFHECLDAMIKFSKEMIVPTNFDEPPRPIKHHKKLREGVFRGAVGALDGILIPASIPIKDQTPYRGKGGGSCFQNVMAICDFDMYFTYVAAG</sequence>
<reference evidence="2 3" key="1">
    <citation type="journal article" date="2020" name="IScience">
        <title>Genome Sequencing of the Endangered Kingdonia uniflora (Circaeasteraceae, Ranunculales) Reveals Potential Mechanisms of Evolutionary Specialization.</title>
        <authorList>
            <person name="Sun Y."/>
            <person name="Deng T."/>
            <person name="Zhang A."/>
            <person name="Moore M.J."/>
            <person name="Landis J.B."/>
            <person name="Lin N."/>
            <person name="Zhang H."/>
            <person name="Zhang X."/>
            <person name="Huang J."/>
            <person name="Zhang X."/>
            <person name="Sun H."/>
            <person name="Wang H."/>
        </authorList>
    </citation>
    <scope>NUCLEOTIDE SEQUENCE [LARGE SCALE GENOMIC DNA]</scope>
    <source>
        <strain evidence="2">TB1705</strain>
        <tissue evidence="2">Leaf</tissue>
    </source>
</reference>
<dbReference type="InterPro" id="IPR045249">
    <property type="entry name" value="HARBI1-like"/>
</dbReference>
<gene>
    <name evidence="2" type="ORF">GIB67_011966</name>
</gene>
<dbReference type="InterPro" id="IPR058353">
    <property type="entry name" value="DUF8040"/>
</dbReference>
<dbReference type="PANTHER" id="PTHR22930">
    <property type="match status" value="1"/>
</dbReference>
<feature type="domain" description="DUF8040" evidence="1">
    <location>
        <begin position="1"/>
        <end position="77"/>
    </location>
</feature>
<dbReference type="PANTHER" id="PTHR22930:SF265">
    <property type="entry name" value="MYB_SANT-LIKE DOMAIN, HARBINGER TRANSPOSASE-DERIVED NUCLEASE DOMAIN-CONTAINING PROTEIN"/>
    <property type="match status" value="1"/>
</dbReference>
<dbReference type="OrthoDB" id="1681765at2759"/>
<protein>
    <recommendedName>
        <fullName evidence="1">DUF8040 domain-containing protein</fullName>
    </recommendedName>
</protein>
<dbReference type="AlphaFoldDB" id="A0A7J7LZX8"/>
<proteinExistence type="predicted"/>